<dbReference type="RefSeq" id="WP_004100163.1">
    <property type="nucleotide sequence ID" value="NZ_AFGF01000294.1"/>
</dbReference>
<dbReference type="Proteomes" id="UP000003240">
    <property type="component" value="Unassembled WGS sequence"/>
</dbReference>
<protein>
    <submittedName>
        <fullName evidence="3">Pyruvate ferredoxin/flavodoxin oxidoreductase</fullName>
    </submittedName>
</protein>
<dbReference type="SUPFAM" id="SSF53323">
    <property type="entry name" value="Pyruvate-ferredoxin oxidoreductase, PFOR, domain III"/>
    <property type="match status" value="1"/>
</dbReference>
<dbReference type="EMBL" id="AFGF01000294">
    <property type="protein sequence ID" value="EGO61716.1"/>
    <property type="molecule type" value="Genomic_DNA"/>
</dbReference>
<dbReference type="eggNOG" id="COG1014">
    <property type="taxonomic scope" value="Bacteria"/>
</dbReference>
<gene>
    <name evidence="3" type="ORF">ALO_21686</name>
</gene>
<organism evidence="3 4">
    <name type="scientific">Acetonema longum DSM 6540</name>
    <dbReference type="NCBI Taxonomy" id="1009370"/>
    <lineage>
        <taxon>Bacteria</taxon>
        <taxon>Bacillati</taxon>
        <taxon>Bacillota</taxon>
        <taxon>Negativicutes</taxon>
        <taxon>Acetonemataceae</taxon>
        <taxon>Acetonema</taxon>
    </lineage>
</organism>
<keyword evidence="4" id="KW-1185">Reference proteome</keyword>
<keyword evidence="1" id="KW-0560">Oxidoreductase</keyword>
<dbReference type="InterPro" id="IPR052554">
    <property type="entry name" value="2-oxoglutarate_synth_KorC"/>
</dbReference>
<name>F7NQD8_9FIRM</name>
<keyword evidence="3" id="KW-0670">Pyruvate</keyword>
<dbReference type="Gene3D" id="3.40.920.10">
    <property type="entry name" value="Pyruvate-ferredoxin oxidoreductase, PFOR, domain III"/>
    <property type="match status" value="1"/>
</dbReference>
<evidence type="ECO:0000256" key="1">
    <source>
        <dbReference type="ARBA" id="ARBA00023002"/>
    </source>
</evidence>
<proteinExistence type="predicted"/>
<dbReference type="PANTHER" id="PTHR42730">
    <property type="entry name" value="2-OXOGLUTARATE SYNTHASE SUBUNIT KORC"/>
    <property type="match status" value="1"/>
</dbReference>
<evidence type="ECO:0000259" key="2">
    <source>
        <dbReference type="Pfam" id="PF01558"/>
    </source>
</evidence>
<dbReference type="PANTHER" id="PTHR42730:SF1">
    <property type="entry name" value="2-OXOGLUTARATE SYNTHASE SUBUNIT KORC"/>
    <property type="match status" value="1"/>
</dbReference>
<comment type="caution">
    <text evidence="3">The sequence shown here is derived from an EMBL/GenBank/DDBJ whole genome shotgun (WGS) entry which is preliminary data.</text>
</comment>
<dbReference type="OrthoDB" id="9789125at2"/>
<dbReference type="Pfam" id="PF01558">
    <property type="entry name" value="POR"/>
    <property type="match status" value="1"/>
</dbReference>
<dbReference type="AlphaFoldDB" id="F7NQD8"/>
<reference evidence="3 4" key="1">
    <citation type="journal article" date="2011" name="EMBO J.">
        <title>Structural diversity of bacterial flagellar motors.</title>
        <authorList>
            <person name="Chen S."/>
            <person name="Beeby M."/>
            <person name="Murphy G.E."/>
            <person name="Leadbetter J.R."/>
            <person name="Hendrixson D.R."/>
            <person name="Briegel A."/>
            <person name="Li Z."/>
            <person name="Shi J."/>
            <person name="Tocheva E.I."/>
            <person name="Muller A."/>
            <person name="Dobro M.J."/>
            <person name="Jensen G.J."/>
        </authorList>
    </citation>
    <scope>NUCLEOTIDE SEQUENCE [LARGE SCALE GENOMIC DNA]</scope>
    <source>
        <strain evidence="3 4">DSM 6540</strain>
    </source>
</reference>
<sequence>MMDTVLLAGFGGQGVMFLGKVLAYSGMLAGREVCWIPSYGPEMRGGTANCSVILATDEIHSPVVEMADTGIVLNQPSYDKFLPRIKPGGALVVNNSIVDLGRGRRDIDLISLPAAEMANDLGNPALANMVSLGALLSKLKMIDLAGVEKALAAIMGEKRPDMLEINLSAIQQGMKI</sequence>
<dbReference type="InterPro" id="IPR019752">
    <property type="entry name" value="Pyrv/ketoisovalerate_OxRed_cat"/>
</dbReference>
<dbReference type="STRING" id="1009370.ALO_21686"/>
<evidence type="ECO:0000313" key="3">
    <source>
        <dbReference type="EMBL" id="EGO61716.1"/>
    </source>
</evidence>
<evidence type="ECO:0000313" key="4">
    <source>
        <dbReference type="Proteomes" id="UP000003240"/>
    </source>
</evidence>
<dbReference type="InterPro" id="IPR002869">
    <property type="entry name" value="Pyrv_flavodox_OxRed_cen"/>
</dbReference>
<accession>F7NQD8</accession>
<feature type="domain" description="Pyruvate/ketoisovalerate oxidoreductase catalytic" evidence="2">
    <location>
        <begin position="11"/>
        <end position="174"/>
    </location>
</feature>
<dbReference type="GO" id="GO:0016903">
    <property type="term" value="F:oxidoreductase activity, acting on the aldehyde or oxo group of donors"/>
    <property type="evidence" value="ECO:0007669"/>
    <property type="project" value="InterPro"/>
</dbReference>